<dbReference type="GO" id="GO:0007478">
    <property type="term" value="P:leg disc morphogenesis"/>
    <property type="evidence" value="ECO:0007669"/>
    <property type="project" value="UniProtKB-ARBA"/>
</dbReference>
<dbReference type="EMBL" id="CAJHJT010000034">
    <property type="protein sequence ID" value="CAD7004162.1"/>
    <property type="molecule type" value="Genomic_DNA"/>
</dbReference>
<keyword evidence="5" id="KW-0539">Nucleus</keyword>
<sequence>MDMTKDIIDYTQKHATDTAERLIASYQSPLSEISENEANTRACAAASPFHAGSNIMDAKINTPTAASYNEGASTINNNNNTTTSGIPMGAEQCEQQTRPLETTQADAAVQQPREELNDTVAAVEDEIKAIASQPPKTVGAAVVSGDLTPPPRPFTTSEVVGMSSALDDDPDLHVDIQMPKSRSLPTSPDHHRHSLDSASADILTRMNAALFEFEQRRGLDTALHAPFAADMSAPMRISKLSKSSLSAGAPLTASKPISPLGLKSKKQLAAAAAVATNTQQQQFCLRWNNYQTNLTNVFDELLQNESFVDVTLACEGQSIKAHKMVLSACSPYFQALFYDNPCQHPIIIMRDVRWEELKAIMEFMYKGEINVSQEQINPLLKVAEMLKIRGLAEVSAGGGHGGMAAPHPMMPEQRMTIFDEEDDVESDEEGAEDGCQKPKRARMLDPTLGKTFPHAAVLDLNLAAQRQRKRSREGFFTENNMSRFGISTTMHTAGDNAETNSQVASATNGTAADTASQPPPVAMTTSTIVRNPFASPNPNPNHIAGAASVNQNNTQSATATPTAPSAVASSTPTPHGSATPTAPDTPTSHATAHSYRPPSMPSANNLKGAMSSPAAAAAAASGIPLNVHSHPVAAAAAAAALGVNPHHPHHPHHHHHHAAAAAQQLAAQHQLHAAAHSHAAMASALGASLAAGTGPGGAGASGAPNMPPSMGHHDELEIKPEIAEMIREEERVSVNDLSIFIFSRVFWVNPYGELSLLRKLKNLANNGTCRP</sequence>
<protein>
    <submittedName>
        <fullName evidence="9">(Mediterranean fruit fly) hypothetical protein</fullName>
    </submittedName>
</protein>
<proteinExistence type="predicted"/>
<evidence type="ECO:0000256" key="7">
    <source>
        <dbReference type="SAM" id="MobiDB-lite"/>
    </source>
</evidence>
<dbReference type="PANTHER" id="PTHR23110:SF109">
    <property type="entry name" value="FI07618P-RELATED"/>
    <property type="match status" value="1"/>
</dbReference>
<keyword evidence="10" id="KW-1185">Reference proteome</keyword>
<comment type="function">
    <text evidence="6">Probably acts as a transcriptional regulator. Required for the specification of the tarsal segment. Also involved in antenna development.</text>
</comment>
<keyword evidence="4" id="KW-0804">Transcription</keyword>
<dbReference type="GO" id="GO:0046660">
    <property type="term" value="P:female sex differentiation"/>
    <property type="evidence" value="ECO:0007669"/>
    <property type="project" value="UniProtKB-ARBA"/>
</dbReference>
<dbReference type="PROSITE" id="PS50097">
    <property type="entry name" value="BTB"/>
    <property type="match status" value="1"/>
</dbReference>
<name>A0A811UY31_CERCA</name>
<comment type="caution">
    <text evidence="9">The sequence shown here is derived from an EMBL/GenBank/DDBJ whole genome shotgun (WGS) entry which is preliminary data.</text>
</comment>
<dbReference type="FunFam" id="3.30.710.10:FF:000120">
    <property type="entry name" value="Bric a brac 2, isoform B"/>
    <property type="match status" value="1"/>
</dbReference>
<feature type="compositionally biased region" description="Low complexity" evidence="7">
    <location>
        <begin position="659"/>
        <end position="678"/>
    </location>
</feature>
<dbReference type="GO" id="GO:0003700">
    <property type="term" value="F:DNA-binding transcription factor activity"/>
    <property type="evidence" value="ECO:0007669"/>
    <property type="project" value="UniProtKB-ARBA"/>
</dbReference>
<evidence type="ECO:0000313" key="9">
    <source>
        <dbReference type="EMBL" id="CAD7004162.1"/>
    </source>
</evidence>
<dbReference type="InterPro" id="IPR000210">
    <property type="entry name" value="BTB/POZ_dom"/>
</dbReference>
<dbReference type="Pfam" id="PF00651">
    <property type="entry name" value="BTB"/>
    <property type="match status" value="1"/>
</dbReference>
<feature type="compositionally biased region" description="Polar residues" evidence="7">
    <location>
        <begin position="499"/>
        <end position="516"/>
    </location>
</feature>
<feature type="region of interest" description="Disordered" evidence="7">
    <location>
        <begin position="643"/>
        <end position="678"/>
    </location>
</feature>
<feature type="compositionally biased region" description="Low complexity" evidence="7">
    <location>
        <begin position="556"/>
        <end position="593"/>
    </location>
</feature>
<dbReference type="CDD" id="cd18315">
    <property type="entry name" value="BTB_POZ_BAB-like"/>
    <property type="match status" value="1"/>
</dbReference>
<dbReference type="AlphaFoldDB" id="A0A811UY31"/>
<dbReference type="SMART" id="SM00225">
    <property type="entry name" value="BTB"/>
    <property type="match status" value="1"/>
</dbReference>
<dbReference type="SUPFAM" id="SSF54695">
    <property type="entry name" value="POZ domain"/>
    <property type="match status" value="1"/>
</dbReference>
<feature type="compositionally biased region" description="Basic residues" evidence="7">
    <location>
        <begin position="646"/>
        <end position="658"/>
    </location>
</feature>
<dbReference type="Gene3D" id="3.30.710.10">
    <property type="entry name" value="Potassium Channel Kv1.1, Chain A"/>
    <property type="match status" value="1"/>
</dbReference>
<feature type="domain" description="BTB" evidence="8">
    <location>
        <begin position="308"/>
        <end position="373"/>
    </location>
</feature>
<feature type="region of interest" description="Disordered" evidence="7">
    <location>
        <begin position="691"/>
        <end position="713"/>
    </location>
</feature>
<evidence type="ECO:0000256" key="5">
    <source>
        <dbReference type="ARBA" id="ARBA00023242"/>
    </source>
</evidence>
<evidence type="ECO:0000313" key="10">
    <source>
        <dbReference type="Proteomes" id="UP000606786"/>
    </source>
</evidence>
<evidence type="ECO:0000259" key="8">
    <source>
        <dbReference type="PROSITE" id="PS50097"/>
    </source>
</evidence>
<dbReference type="InterPro" id="IPR051095">
    <property type="entry name" value="Dros_DevTransReg"/>
</dbReference>
<comment type="subcellular location">
    <subcellularLocation>
        <location evidence="1">Nucleus</location>
    </subcellularLocation>
</comment>
<keyword evidence="2" id="KW-0805">Transcription regulation</keyword>
<evidence type="ECO:0000256" key="3">
    <source>
        <dbReference type="ARBA" id="ARBA00023125"/>
    </source>
</evidence>
<evidence type="ECO:0000256" key="2">
    <source>
        <dbReference type="ARBA" id="ARBA00023015"/>
    </source>
</evidence>
<keyword evidence="3" id="KW-0238">DNA-binding</keyword>
<feature type="region of interest" description="Disordered" evidence="7">
    <location>
        <begin position="552"/>
        <end position="608"/>
    </location>
</feature>
<dbReference type="PANTHER" id="PTHR23110">
    <property type="entry name" value="BTB DOMAIN TRANSCRIPTION FACTOR"/>
    <property type="match status" value="1"/>
</dbReference>
<organism evidence="9 10">
    <name type="scientific">Ceratitis capitata</name>
    <name type="common">Mediterranean fruit fly</name>
    <name type="synonym">Tephritis capitata</name>
    <dbReference type="NCBI Taxonomy" id="7213"/>
    <lineage>
        <taxon>Eukaryota</taxon>
        <taxon>Metazoa</taxon>
        <taxon>Ecdysozoa</taxon>
        <taxon>Arthropoda</taxon>
        <taxon>Hexapoda</taxon>
        <taxon>Insecta</taxon>
        <taxon>Pterygota</taxon>
        <taxon>Neoptera</taxon>
        <taxon>Endopterygota</taxon>
        <taxon>Diptera</taxon>
        <taxon>Brachycera</taxon>
        <taxon>Muscomorpha</taxon>
        <taxon>Tephritoidea</taxon>
        <taxon>Tephritidae</taxon>
        <taxon>Ceratitis</taxon>
        <taxon>Ceratitis</taxon>
    </lineage>
</organism>
<accession>A0A811UY31</accession>
<feature type="region of interest" description="Disordered" evidence="7">
    <location>
        <begin position="499"/>
        <end position="523"/>
    </location>
</feature>
<dbReference type="OrthoDB" id="6611570at2759"/>
<dbReference type="InterPro" id="IPR011333">
    <property type="entry name" value="SKP1/BTB/POZ_sf"/>
</dbReference>
<dbReference type="GO" id="GO:0006357">
    <property type="term" value="P:regulation of transcription by RNA polymerase II"/>
    <property type="evidence" value="ECO:0007669"/>
    <property type="project" value="TreeGrafter"/>
</dbReference>
<dbReference type="GO" id="GO:0007455">
    <property type="term" value="P:eye-antennal disc morphogenesis"/>
    <property type="evidence" value="ECO:0007669"/>
    <property type="project" value="UniProtKB-ARBA"/>
</dbReference>
<dbReference type="GO" id="GO:0005634">
    <property type="term" value="C:nucleus"/>
    <property type="evidence" value="ECO:0007669"/>
    <property type="project" value="UniProtKB-SubCell"/>
</dbReference>
<evidence type="ECO:0000256" key="1">
    <source>
        <dbReference type="ARBA" id="ARBA00004123"/>
    </source>
</evidence>
<dbReference type="GO" id="GO:0003680">
    <property type="term" value="F:minor groove of adenine-thymine-rich DNA binding"/>
    <property type="evidence" value="ECO:0007669"/>
    <property type="project" value="UniProtKB-ARBA"/>
</dbReference>
<evidence type="ECO:0000256" key="4">
    <source>
        <dbReference type="ARBA" id="ARBA00023163"/>
    </source>
</evidence>
<evidence type="ECO:0000256" key="6">
    <source>
        <dbReference type="ARBA" id="ARBA00058541"/>
    </source>
</evidence>
<reference evidence="9" key="1">
    <citation type="submission" date="2020-11" db="EMBL/GenBank/DDBJ databases">
        <authorList>
            <person name="Whitehead M."/>
        </authorList>
    </citation>
    <scope>NUCLEOTIDE SEQUENCE</scope>
    <source>
        <strain evidence="9">EGII</strain>
    </source>
</reference>
<gene>
    <name evidence="9" type="ORF">CCAP1982_LOCUS12582</name>
</gene>
<dbReference type="Proteomes" id="UP000606786">
    <property type="component" value="Unassembled WGS sequence"/>
</dbReference>